<feature type="binding site" evidence="10">
    <location>
        <position position="41"/>
    </location>
    <ligand>
        <name>ATP</name>
        <dbReference type="ChEBI" id="CHEBI:30616"/>
    </ligand>
</feature>
<dbReference type="SUPFAM" id="SSF56112">
    <property type="entry name" value="Protein kinase-like (PK-like)"/>
    <property type="match status" value="1"/>
</dbReference>
<comment type="caution">
    <text evidence="14">The sequence shown here is derived from an EMBL/GenBank/DDBJ whole genome shotgun (WGS) entry which is preliminary data.</text>
</comment>
<dbReference type="InterPro" id="IPR000719">
    <property type="entry name" value="Prot_kinase_dom"/>
</dbReference>
<dbReference type="CDD" id="cd06577">
    <property type="entry name" value="PASTA_pknB"/>
    <property type="match status" value="3"/>
</dbReference>
<dbReference type="PROSITE" id="PS51178">
    <property type="entry name" value="PASTA"/>
    <property type="match status" value="2"/>
</dbReference>
<dbReference type="InterPro" id="IPR017441">
    <property type="entry name" value="Protein_kinase_ATP_BS"/>
</dbReference>
<dbReference type="Gene3D" id="3.30.10.20">
    <property type="match status" value="3"/>
</dbReference>
<keyword evidence="5 10" id="KW-0547">Nucleotide-binding</keyword>
<dbReference type="Pfam" id="PF00069">
    <property type="entry name" value="Pkinase"/>
    <property type="match status" value="1"/>
</dbReference>
<keyword evidence="11" id="KW-1133">Transmembrane helix</keyword>
<dbReference type="PROSITE" id="PS00108">
    <property type="entry name" value="PROTEIN_KINASE_ST"/>
    <property type="match status" value="1"/>
</dbReference>
<evidence type="ECO:0000256" key="6">
    <source>
        <dbReference type="ARBA" id="ARBA00022777"/>
    </source>
</evidence>
<evidence type="ECO:0000313" key="14">
    <source>
        <dbReference type="EMBL" id="TFV98257.1"/>
    </source>
</evidence>
<dbReference type="Pfam" id="PF03793">
    <property type="entry name" value="PASTA"/>
    <property type="match status" value="3"/>
</dbReference>
<dbReference type="PROSITE" id="PS00107">
    <property type="entry name" value="PROTEIN_KINASE_ATP"/>
    <property type="match status" value="1"/>
</dbReference>
<evidence type="ECO:0000256" key="8">
    <source>
        <dbReference type="ARBA" id="ARBA00047899"/>
    </source>
</evidence>
<keyword evidence="6 14" id="KW-0418">Kinase</keyword>
<evidence type="ECO:0000256" key="9">
    <source>
        <dbReference type="ARBA" id="ARBA00048679"/>
    </source>
</evidence>
<dbReference type="InterPro" id="IPR011009">
    <property type="entry name" value="Kinase-like_dom_sf"/>
</dbReference>
<dbReference type="InterPro" id="IPR005543">
    <property type="entry name" value="PASTA_dom"/>
</dbReference>
<dbReference type="GO" id="GO:0005524">
    <property type="term" value="F:ATP binding"/>
    <property type="evidence" value="ECO:0007669"/>
    <property type="project" value="UniProtKB-UniRule"/>
</dbReference>
<evidence type="ECO:0000256" key="2">
    <source>
        <dbReference type="ARBA" id="ARBA00022527"/>
    </source>
</evidence>
<feature type="domain" description="PASTA" evidence="13">
    <location>
        <begin position="430"/>
        <end position="497"/>
    </location>
</feature>
<name>A0A4Y9R1A9_9MICO</name>
<dbReference type="FunFam" id="3.30.200.20:FF:000035">
    <property type="entry name" value="Serine/threonine protein kinase Stk1"/>
    <property type="match status" value="1"/>
</dbReference>
<dbReference type="Gene3D" id="1.10.510.10">
    <property type="entry name" value="Transferase(Phosphotransferase) domain 1"/>
    <property type="match status" value="1"/>
</dbReference>
<dbReference type="Gene3D" id="3.30.200.20">
    <property type="entry name" value="Phosphorylase Kinase, domain 1"/>
    <property type="match status" value="1"/>
</dbReference>
<organism evidence="14 15">
    <name type="scientific">Orlajensenia leifsoniae</name>
    <dbReference type="NCBI Taxonomy" id="2561933"/>
    <lineage>
        <taxon>Bacteria</taxon>
        <taxon>Bacillati</taxon>
        <taxon>Actinomycetota</taxon>
        <taxon>Actinomycetes</taxon>
        <taxon>Micrococcales</taxon>
        <taxon>Microbacteriaceae</taxon>
        <taxon>Orlajensenia</taxon>
    </lineage>
</organism>
<dbReference type="NCBIfam" id="NF033483">
    <property type="entry name" value="PknB_PASTA_kin"/>
    <property type="match status" value="1"/>
</dbReference>
<comment type="catalytic activity">
    <reaction evidence="8">
        <text>L-threonyl-[protein] + ATP = O-phospho-L-threonyl-[protein] + ADP + H(+)</text>
        <dbReference type="Rhea" id="RHEA:46608"/>
        <dbReference type="Rhea" id="RHEA-COMP:11060"/>
        <dbReference type="Rhea" id="RHEA-COMP:11605"/>
        <dbReference type="ChEBI" id="CHEBI:15378"/>
        <dbReference type="ChEBI" id="CHEBI:30013"/>
        <dbReference type="ChEBI" id="CHEBI:30616"/>
        <dbReference type="ChEBI" id="CHEBI:61977"/>
        <dbReference type="ChEBI" id="CHEBI:456216"/>
        <dbReference type="EC" id="2.7.11.1"/>
    </reaction>
</comment>
<dbReference type="FunFam" id="1.10.510.10:FF:000021">
    <property type="entry name" value="Serine/threonine protein kinase"/>
    <property type="match status" value="1"/>
</dbReference>
<gene>
    <name evidence="14" type="primary">pknB</name>
    <name evidence="14" type="ORF">E4M00_09595</name>
</gene>
<evidence type="ECO:0000256" key="3">
    <source>
        <dbReference type="ARBA" id="ARBA00022679"/>
    </source>
</evidence>
<feature type="domain" description="PASTA" evidence="13">
    <location>
        <begin position="363"/>
        <end position="429"/>
    </location>
</feature>
<feature type="domain" description="Protein kinase" evidence="12">
    <location>
        <begin position="12"/>
        <end position="280"/>
    </location>
</feature>
<reference evidence="14 15" key="1">
    <citation type="journal article" date="2018" name="J. Microbiol.">
        <title>Leifsonia flava sp. nov., a novel actinobacterium isolated from the rhizosphere of Aquilegia viridiflora.</title>
        <authorList>
            <person name="Cai Y."/>
            <person name="Tao W.Z."/>
            <person name="Ma Y.J."/>
            <person name="Cheng J."/>
            <person name="Zhang M.Y."/>
            <person name="Zhang Y.X."/>
        </authorList>
    </citation>
    <scope>NUCLEOTIDE SEQUENCE [LARGE SCALE GENOMIC DNA]</scope>
    <source>
        <strain evidence="14 15">SYP-B2174</strain>
    </source>
</reference>
<dbReference type="GO" id="GO:0004674">
    <property type="term" value="F:protein serine/threonine kinase activity"/>
    <property type="evidence" value="ECO:0007669"/>
    <property type="project" value="UniProtKB-KW"/>
</dbReference>
<evidence type="ECO:0000256" key="5">
    <source>
        <dbReference type="ARBA" id="ARBA00022741"/>
    </source>
</evidence>
<evidence type="ECO:0000313" key="15">
    <source>
        <dbReference type="Proteomes" id="UP000298127"/>
    </source>
</evidence>
<evidence type="ECO:0000256" key="7">
    <source>
        <dbReference type="ARBA" id="ARBA00022840"/>
    </source>
</evidence>
<comment type="catalytic activity">
    <reaction evidence="9">
        <text>L-seryl-[protein] + ATP = O-phospho-L-seryl-[protein] + ADP + H(+)</text>
        <dbReference type="Rhea" id="RHEA:17989"/>
        <dbReference type="Rhea" id="RHEA-COMP:9863"/>
        <dbReference type="Rhea" id="RHEA-COMP:11604"/>
        <dbReference type="ChEBI" id="CHEBI:15378"/>
        <dbReference type="ChEBI" id="CHEBI:29999"/>
        <dbReference type="ChEBI" id="CHEBI:30616"/>
        <dbReference type="ChEBI" id="CHEBI:83421"/>
        <dbReference type="ChEBI" id="CHEBI:456216"/>
        <dbReference type="EC" id="2.7.11.1"/>
    </reaction>
</comment>
<dbReference type="GO" id="GO:0045717">
    <property type="term" value="P:negative regulation of fatty acid biosynthetic process"/>
    <property type="evidence" value="ECO:0007669"/>
    <property type="project" value="UniProtKB-ARBA"/>
</dbReference>
<evidence type="ECO:0000256" key="1">
    <source>
        <dbReference type="ARBA" id="ARBA00012513"/>
    </source>
</evidence>
<accession>A0A4Y9R1A9</accession>
<keyword evidence="15" id="KW-1185">Reference proteome</keyword>
<evidence type="ECO:0000259" key="12">
    <source>
        <dbReference type="PROSITE" id="PS50011"/>
    </source>
</evidence>
<dbReference type="RefSeq" id="WP_135120256.1">
    <property type="nucleotide sequence ID" value="NZ_SPQZ01000003.1"/>
</dbReference>
<proteinExistence type="predicted"/>
<keyword evidence="11" id="KW-0812">Transmembrane</keyword>
<evidence type="ECO:0000256" key="4">
    <source>
        <dbReference type="ARBA" id="ARBA00022737"/>
    </source>
</evidence>
<evidence type="ECO:0000256" key="10">
    <source>
        <dbReference type="PROSITE-ProRule" id="PRU10141"/>
    </source>
</evidence>
<dbReference type="InterPro" id="IPR008271">
    <property type="entry name" value="Ser/Thr_kinase_AS"/>
</dbReference>
<evidence type="ECO:0000256" key="11">
    <source>
        <dbReference type="SAM" id="Phobius"/>
    </source>
</evidence>
<keyword evidence="11" id="KW-0472">Membrane</keyword>
<dbReference type="SMART" id="SM00740">
    <property type="entry name" value="PASTA"/>
    <property type="match status" value="2"/>
</dbReference>
<dbReference type="AlphaFoldDB" id="A0A4Y9R1A9"/>
<dbReference type="EMBL" id="SPQZ01000003">
    <property type="protein sequence ID" value="TFV98257.1"/>
    <property type="molecule type" value="Genomic_DNA"/>
</dbReference>
<sequence length="565" mass="59474">MTDDGRLLAGRYRVGELIGRGGMSEVHIGTDSRLGRTVAIKLLKATLALDPAFRTRFRQEAQAAARMAHPTIVRVFDAGEETVQDAAGHETQQPYIIMEFVDGRLLKDVIKGGALESKEAVRILDGVLTALEYSHRAGVVHRDIKPGNIMITKSGQVKVMDFGIARAISDSSTTVAQTTAILGTASYFSPEQAKGELVDARTDLYSAGVVLFELLTGRPPFRGDTPVAVAYQHVSETAAKPSHINPKVSPALDMVVAKALSKDRFDRYQTAAEFKADLEIAASGKLPIHKVSEDAGATLFGTPPPMQTGTELAFKQLADDDRMVRTQRRPPAVWVWAGILSIIVIVAAVVFWVFNLAPSNELPSSSREVPTLAGLTLDEATAQLADLDLAVTPIEQASGSVEKGLVIETDPAAGETVAPGTFIKVSVSTGKEQVEVPDATNKAIADAQAAITEAGLVPGAVTKENSPTIPADVVLSTKPAAGTSVDDGSSVDFVVSSGLVTLPDLTTQSLQAATDILQGSALQLTPNPKPDDSCPQEANLPITSQSLAPGSVPQGSTVDLVYCAG</sequence>
<keyword evidence="2" id="KW-0723">Serine/threonine-protein kinase</keyword>
<dbReference type="Proteomes" id="UP000298127">
    <property type="component" value="Unassembled WGS sequence"/>
</dbReference>
<keyword evidence="3" id="KW-0808">Transferase</keyword>
<dbReference type="PANTHER" id="PTHR43289:SF6">
    <property type="entry name" value="SERINE_THREONINE-PROTEIN KINASE NEKL-3"/>
    <property type="match status" value="1"/>
</dbReference>
<keyword evidence="4" id="KW-0677">Repeat</keyword>
<protein>
    <recommendedName>
        <fullName evidence="1">non-specific serine/threonine protein kinase</fullName>
        <ecNumber evidence="1">2.7.11.1</ecNumber>
    </recommendedName>
</protein>
<dbReference type="CDD" id="cd14014">
    <property type="entry name" value="STKc_PknB_like"/>
    <property type="match status" value="1"/>
</dbReference>
<dbReference type="PROSITE" id="PS50011">
    <property type="entry name" value="PROTEIN_KINASE_DOM"/>
    <property type="match status" value="1"/>
</dbReference>
<evidence type="ECO:0000259" key="13">
    <source>
        <dbReference type="PROSITE" id="PS51178"/>
    </source>
</evidence>
<dbReference type="EC" id="2.7.11.1" evidence="1"/>
<keyword evidence="7 10" id="KW-0067">ATP-binding</keyword>
<feature type="transmembrane region" description="Helical" evidence="11">
    <location>
        <begin position="332"/>
        <end position="354"/>
    </location>
</feature>
<dbReference type="SMART" id="SM00220">
    <property type="entry name" value="S_TKc"/>
    <property type="match status" value="1"/>
</dbReference>
<dbReference type="PANTHER" id="PTHR43289">
    <property type="entry name" value="MITOGEN-ACTIVATED PROTEIN KINASE KINASE KINASE 20-RELATED"/>
    <property type="match status" value="1"/>
</dbReference>